<reference evidence="1" key="1">
    <citation type="submission" date="2020-03" db="EMBL/GenBank/DDBJ databases">
        <title>The deep terrestrial virosphere.</title>
        <authorList>
            <person name="Holmfeldt K."/>
            <person name="Nilsson E."/>
            <person name="Simone D."/>
            <person name="Lopez-Fernandez M."/>
            <person name="Wu X."/>
            <person name="de Brujin I."/>
            <person name="Lundin D."/>
            <person name="Andersson A."/>
            <person name="Bertilsson S."/>
            <person name="Dopson M."/>
        </authorList>
    </citation>
    <scope>NUCLEOTIDE SEQUENCE</scope>
    <source>
        <strain evidence="1">MM171B00889</strain>
    </source>
</reference>
<proteinExistence type="predicted"/>
<dbReference type="EMBL" id="MT143825">
    <property type="protein sequence ID" value="QJB03109.1"/>
    <property type="molecule type" value="Genomic_DNA"/>
</dbReference>
<evidence type="ECO:0000313" key="1">
    <source>
        <dbReference type="EMBL" id="QJB03109.1"/>
    </source>
</evidence>
<protein>
    <submittedName>
        <fullName evidence="1">Uncharacterized protein</fullName>
    </submittedName>
</protein>
<dbReference type="AlphaFoldDB" id="A0A6M3MD55"/>
<name>A0A6M3MD55_9ZZZZ</name>
<accession>A0A6M3MD55</accession>
<organism evidence="1">
    <name type="scientific">viral metagenome</name>
    <dbReference type="NCBI Taxonomy" id="1070528"/>
    <lineage>
        <taxon>unclassified sequences</taxon>
        <taxon>metagenomes</taxon>
        <taxon>organismal metagenomes</taxon>
    </lineage>
</organism>
<gene>
    <name evidence="1" type="ORF">MM171B00889_0015</name>
</gene>
<sequence>MKPFGMVSFSGSTKVGPFYMLIWEGVKKQTIREPRRDGQDHVKVGRPFSLYWKVRRTDKQGEPHRLGLAMCTAYETVKLIDMWDDEANAIADGFIDLNEFRDWFFEDWREARWLDDVIEAYRSIDRSVYEGVAKAFPEAALSEFLTSEYRRIKWEYPLIETTCTDFVNCPRCGRQNDAVLFSHWGCCYCGWKR</sequence>